<dbReference type="Proteomes" id="UP001448858">
    <property type="component" value="Chromosome"/>
</dbReference>
<evidence type="ECO:0000256" key="3">
    <source>
        <dbReference type="ARBA" id="ARBA00022692"/>
    </source>
</evidence>
<dbReference type="InterPro" id="IPR027379">
    <property type="entry name" value="CLS_N"/>
</dbReference>
<evidence type="ECO:0000259" key="7">
    <source>
        <dbReference type="Pfam" id="PF13396"/>
    </source>
</evidence>
<dbReference type="RefSeq" id="WP_342024999.1">
    <property type="nucleotide sequence ID" value="NZ_CP151657.1"/>
</dbReference>
<organism evidence="8 9">
    <name type="scientific">Arthrobacter citreus</name>
    <dbReference type="NCBI Taxonomy" id="1670"/>
    <lineage>
        <taxon>Bacteria</taxon>
        <taxon>Bacillati</taxon>
        <taxon>Actinomycetota</taxon>
        <taxon>Actinomycetes</taxon>
        <taxon>Micrococcales</taxon>
        <taxon>Micrococcaceae</taxon>
        <taxon>Arthrobacter</taxon>
    </lineage>
</organism>
<evidence type="ECO:0000313" key="8">
    <source>
        <dbReference type="EMBL" id="WZP17402.1"/>
    </source>
</evidence>
<dbReference type="Pfam" id="PF13396">
    <property type="entry name" value="PLDc_N"/>
    <property type="match status" value="1"/>
</dbReference>
<evidence type="ECO:0000256" key="5">
    <source>
        <dbReference type="ARBA" id="ARBA00023136"/>
    </source>
</evidence>
<keyword evidence="5 6" id="KW-0472">Membrane</keyword>
<proteinExistence type="predicted"/>
<feature type="domain" description="Cardiolipin synthase N-terminal" evidence="7">
    <location>
        <begin position="28"/>
        <end position="70"/>
    </location>
</feature>
<gene>
    <name evidence="8" type="ORF">AAE021_07550</name>
</gene>
<evidence type="ECO:0000256" key="2">
    <source>
        <dbReference type="ARBA" id="ARBA00022475"/>
    </source>
</evidence>
<keyword evidence="4 6" id="KW-1133">Transmembrane helix</keyword>
<name>A0ABZ3A2Z8_9MICC</name>
<evidence type="ECO:0000256" key="1">
    <source>
        <dbReference type="ARBA" id="ARBA00004651"/>
    </source>
</evidence>
<evidence type="ECO:0000313" key="9">
    <source>
        <dbReference type="Proteomes" id="UP001448858"/>
    </source>
</evidence>
<dbReference type="EMBL" id="CP151657">
    <property type="protein sequence ID" value="WZP17402.1"/>
    <property type="molecule type" value="Genomic_DNA"/>
</dbReference>
<keyword evidence="9" id="KW-1185">Reference proteome</keyword>
<keyword evidence="2" id="KW-1003">Cell membrane</keyword>
<keyword evidence="3 6" id="KW-0812">Transmembrane</keyword>
<reference evidence="8 9" key="1">
    <citation type="submission" date="2024-04" db="EMBL/GenBank/DDBJ databases">
        <title>Arthrobacter sp. from Plains bison fecal sample.</title>
        <authorList>
            <person name="Ruzzini A."/>
        </authorList>
    </citation>
    <scope>NUCLEOTIDE SEQUENCE [LARGE SCALE GENOMIC DNA]</scope>
    <source>
        <strain evidence="8 9">EINP1</strain>
    </source>
</reference>
<comment type="subcellular location">
    <subcellularLocation>
        <location evidence="1">Cell membrane</location>
        <topology evidence="1">Multi-pass membrane protein</topology>
    </subcellularLocation>
</comment>
<sequence length="88" mass="9333">MATEGANPVIPDRWEFTVLGIGALVLLFLIVAVIDIARSRHLSGVAQAVWALVVLAFPVMGPVLWLVIGRRASTTNHNAGNSTEGSAR</sequence>
<feature type="transmembrane region" description="Helical" evidence="6">
    <location>
        <begin position="16"/>
        <end position="37"/>
    </location>
</feature>
<accession>A0ABZ3A2Z8</accession>
<evidence type="ECO:0000256" key="6">
    <source>
        <dbReference type="SAM" id="Phobius"/>
    </source>
</evidence>
<protein>
    <submittedName>
        <fullName evidence="8">PLDc N-terminal domain-containing protein</fullName>
    </submittedName>
</protein>
<feature type="transmembrane region" description="Helical" evidence="6">
    <location>
        <begin position="49"/>
        <end position="68"/>
    </location>
</feature>
<evidence type="ECO:0000256" key="4">
    <source>
        <dbReference type="ARBA" id="ARBA00022989"/>
    </source>
</evidence>